<dbReference type="HOGENOM" id="CLU_676177_0_0_1"/>
<dbReference type="Pfam" id="PF13013">
    <property type="entry name" value="F-box-like_2"/>
    <property type="match status" value="1"/>
</dbReference>
<dbReference type="InterPro" id="IPR001810">
    <property type="entry name" value="F-box_dom"/>
</dbReference>
<gene>
    <name evidence="3" type="ORF">H072_9994</name>
</gene>
<sequence>MFFREKGRSPRLRDSTSEPKASGESPCARPVLQKRFSLAVALGLVKERPNTTKRSITDLPTELLAPILNDVLDDTYTYISDGIIYTYKGYRALTELSLTCRRFREILKLRRFARCNIRLDNTTDSGYYVYGYRLENVPEKYQAYRHSGACVRKLHVASTATAACTWDLVQDLRPWYRSLSGLFGMLLPNFTNLISVTFCRATSLPLNDFFEGISLVLTTCLSVQRLELELFDALPCSDEITFIDNTDLSKPRAQLQDLSLYLHHRDLNQPNTELQLWFVEALSKVLMPSTPTLKNICFHYVDDRIKKHDEPNYIKKSNISWPLPSLETIKIDPSHTTLWAFDSYFEVNPSKVRHITLSRLFDTLPSDETVLNFLHKFTSLKIAEIGSPPKMEWIEFFMDAKCHFING</sequence>
<evidence type="ECO:0000259" key="2">
    <source>
        <dbReference type="Pfam" id="PF13013"/>
    </source>
</evidence>
<evidence type="ECO:0000313" key="4">
    <source>
        <dbReference type="Proteomes" id="UP000015100"/>
    </source>
</evidence>
<evidence type="ECO:0000256" key="1">
    <source>
        <dbReference type="SAM" id="MobiDB-lite"/>
    </source>
</evidence>
<dbReference type="Proteomes" id="UP000015100">
    <property type="component" value="Unassembled WGS sequence"/>
</dbReference>
<organism evidence="3 4">
    <name type="scientific">Dactylellina haptotyla (strain CBS 200.50)</name>
    <name type="common">Nematode-trapping fungus</name>
    <name type="synonym">Monacrosporium haptotylum</name>
    <dbReference type="NCBI Taxonomy" id="1284197"/>
    <lineage>
        <taxon>Eukaryota</taxon>
        <taxon>Fungi</taxon>
        <taxon>Dikarya</taxon>
        <taxon>Ascomycota</taxon>
        <taxon>Pezizomycotina</taxon>
        <taxon>Orbiliomycetes</taxon>
        <taxon>Orbiliales</taxon>
        <taxon>Orbiliaceae</taxon>
        <taxon>Dactylellina</taxon>
    </lineage>
</organism>
<feature type="region of interest" description="Disordered" evidence="1">
    <location>
        <begin position="1"/>
        <end position="27"/>
    </location>
</feature>
<dbReference type="AlphaFoldDB" id="S8BMM7"/>
<accession>S8BMM7</accession>
<proteinExistence type="predicted"/>
<name>S8BMM7_DACHA</name>
<comment type="caution">
    <text evidence="3">The sequence shown here is derived from an EMBL/GenBank/DDBJ whole genome shotgun (WGS) entry which is preliminary data.</text>
</comment>
<dbReference type="OMA" id="WTRARTI"/>
<reference evidence="4" key="2">
    <citation type="submission" date="2013-04" db="EMBL/GenBank/DDBJ databases">
        <title>Genomic mechanisms accounting for the adaptation to parasitism in nematode-trapping fungi.</title>
        <authorList>
            <person name="Ahren D.G."/>
        </authorList>
    </citation>
    <scope>NUCLEOTIDE SEQUENCE [LARGE SCALE GENOMIC DNA]</scope>
    <source>
        <strain evidence="4">CBS 200.50</strain>
    </source>
</reference>
<reference evidence="3 4" key="1">
    <citation type="journal article" date="2013" name="PLoS Genet.">
        <title>Genomic mechanisms accounting for the adaptation to parasitism in nematode-trapping fungi.</title>
        <authorList>
            <person name="Meerupati T."/>
            <person name="Andersson K.M."/>
            <person name="Friman E."/>
            <person name="Kumar D."/>
            <person name="Tunlid A."/>
            <person name="Ahren D."/>
        </authorList>
    </citation>
    <scope>NUCLEOTIDE SEQUENCE [LARGE SCALE GENOMIC DNA]</scope>
    <source>
        <strain evidence="3 4">CBS 200.50</strain>
    </source>
</reference>
<keyword evidence="4" id="KW-1185">Reference proteome</keyword>
<evidence type="ECO:0000313" key="3">
    <source>
        <dbReference type="EMBL" id="EPS36462.1"/>
    </source>
</evidence>
<dbReference type="EMBL" id="AQGS01000906">
    <property type="protein sequence ID" value="EPS36462.1"/>
    <property type="molecule type" value="Genomic_DNA"/>
</dbReference>
<feature type="compositionally biased region" description="Basic and acidic residues" evidence="1">
    <location>
        <begin position="1"/>
        <end position="17"/>
    </location>
</feature>
<protein>
    <recommendedName>
        <fullName evidence="2">F-box domain-containing protein</fullName>
    </recommendedName>
</protein>
<dbReference type="OrthoDB" id="10496790at2759"/>
<feature type="domain" description="F-box" evidence="2">
    <location>
        <begin position="49"/>
        <end position="109"/>
    </location>
</feature>